<dbReference type="KEGG" id="sla:SERLADRAFT_409087"/>
<dbReference type="GeneID" id="18812805"/>
<dbReference type="Pfam" id="PF20414">
    <property type="entry name" value="DUF6698"/>
    <property type="match status" value="1"/>
</dbReference>
<feature type="region of interest" description="Disordered" evidence="1">
    <location>
        <begin position="1"/>
        <end position="26"/>
    </location>
</feature>
<accession>F8NZ12</accession>
<proteinExistence type="predicted"/>
<gene>
    <name evidence="2" type="ORF">SERLADRAFT_409087</name>
</gene>
<dbReference type="InterPro" id="IPR046521">
    <property type="entry name" value="DUF6698"/>
</dbReference>
<name>F8NZ12_SERL9</name>
<dbReference type="EMBL" id="GL945435">
    <property type="protein sequence ID" value="EGO23832.1"/>
    <property type="molecule type" value="Genomic_DNA"/>
</dbReference>
<organism>
    <name type="scientific">Serpula lacrymans var. lacrymans (strain S7.9)</name>
    <name type="common">Dry rot fungus</name>
    <dbReference type="NCBI Taxonomy" id="578457"/>
    <lineage>
        <taxon>Eukaryota</taxon>
        <taxon>Fungi</taxon>
        <taxon>Dikarya</taxon>
        <taxon>Basidiomycota</taxon>
        <taxon>Agaricomycotina</taxon>
        <taxon>Agaricomycetes</taxon>
        <taxon>Agaricomycetidae</taxon>
        <taxon>Boletales</taxon>
        <taxon>Coniophorineae</taxon>
        <taxon>Serpulaceae</taxon>
        <taxon>Serpula</taxon>
    </lineage>
</organism>
<dbReference type="HOGENOM" id="CLU_1272940_0_0_1"/>
<dbReference type="OrthoDB" id="2692333at2759"/>
<feature type="compositionally biased region" description="Pro residues" evidence="1">
    <location>
        <begin position="1"/>
        <end position="14"/>
    </location>
</feature>
<evidence type="ECO:0000313" key="2">
    <source>
        <dbReference type="EMBL" id="EGO23832.1"/>
    </source>
</evidence>
<dbReference type="RefSeq" id="XP_007319594.1">
    <property type="nucleotide sequence ID" value="XM_007319532.1"/>
</dbReference>
<dbReference type="AlphaFoldDB" id="F8NZ12"/>
<reference evidence="2" key="1">
    <citation type="submission" date="2011-04" db="EMBL/GenBank/DDBJ databases">
        <title>Evolution of plant cell wall degrading machinery underlies the functional diversity of forest fungi.</title>
        <authorList>
            <consortium name="US DOE Joint Genome Institute (JGI-PGF)"/>
            <person name="Eastwood D.C."/>
            <person name="Floudas D."/>
            <person name="Binder M."/>
            <person name="Majcherczyk A."/>
            <person name="Schneider P."/>
            <person name="Aerts A."/>
            <person name="Asiegbu F.O."/>
            <person name="Baker S.E."/>
            <person name="Barry K."/>
            <person name="Bendiksby M."/>
            <person name="Blumentritt M."/>
            <person name="Coutinho P.M."/>
            <person name="Cullen D."/>
            <person name="Cullen D."/>
            <person name="Gathman A."/>
            <person name="Goodell B."/>
            <person name="Henrissat B."/>
            <person name="Ihrmark K."/>
            <person name="Kauserud H."/>
            <person name="Kohler A."/>
            <person name="LaButti K."/>
            <person name="Lapidus A."/>
            <person name="Lavin J.L."/>
            <person name="Lee Y.-H."/>
            <person name="Lindquist E."/>
            <person name="Lilly W."/>
            <person name="Lucas S."/>
            <person name="Morin E."/>
            <person name="Murat C."/>
            <person name="Oguiza J.A."/>
            <person name="Park J."/>
            <person name="Pisabarro A.G."/>
            <person name="Riley R."/>
            <person name="Rosling A."/>
            <person name="Salamov A."/>
            <person name="Schmidt O."/>
            <person name="Schmutz J."/>
            <person name="Skrede I."/>
            <person name="Stenlid J."/>
            <person name="Wiebenga A."/>
            <person name="Xie X."/>
            <person name="Kues U."/>
            <person name="Hibbett D.S."/>
            <person name="Hoffmeister D."/>
            <person name="Hogberg N."/>
            <person name="Martin F."/>
            <person name="Grigoriev I.V."/>
            <person name="Watkinson S.C."/>
        </authorList>
    </citation>
    <scope>NUCLEOTIDE SEQUENCE</scope>
    <source>
        <strain evidence="2">S7.9</strain>
    </source>
</reference>
<evidence type="ECO:0000256" key="1">
    <source>
        <dbReference type="SAM" id="MobiDB-lite"/>
    </source>
</evidence>
<dbReference type="Proteomes" id="UP000008064">
    <property type="component" value="Unassembled WGS sequence"/>
</dbReference>
<protein>
    <submittedName>
        <fullName evidence="2">Uncharacterized protein</fullName>
    </submittedName>
</protein>
<sequence>MLSPPPSPSYPPSPSSSSSKKQSETTGRLKKLRWIIIQNWISRPKDPFQEFQAVGSMLKQYSKAYDTILLFLPGFNTSEMEYKELNLCLAAVNPPSRMQCLNFAATYPKEFKQVRTKDTGEQSKGSGGKPSKSKMYGITEVTLASFAWSLCCVGTFNIEEFFNMIVETLSDGDDEWAVETLTWLTEQIYGKKAQDVSPNLLDETDSDLAKMRARCVA</sequence>